<name>Q23CM4_TETTS</name>
<dbReference type="EMBL" id="GG662716">
    <property type="protein sequence ID" value="EAR94256.2"/>
    <property type="molecule type" value="Genomic_DNA"/>
</dbReference>
<dbReference type="CDD" id="cd00038">
    <property type="entry name" value="CAP_ED"/>
    <property type="match status" value="1"/>
</dbReference>
<dbReference type="AlphaFoldDB" id="Q23CM4"/>
<proteinExistence type="predicted"/>
<feature type="transmembrane region" description="Helical" evidence="1">
    <location>
        <begin position="294"/>
        <end position="311"/>
    </location>
</feature>
<dbReference type="eggNOG" id="KOG0498">
    <property type="taxonomic scope" value="Eukaryota"/>
</dbReference>
<evidence type="ECO:0000313" key="4">
    <source>
        <dbReference type="Proteomes" id="UP000009168"/>
    </source>
</evidence>
<dbReference type="GeneID" id="7841323"/>
<dbReference type="KEGG" id="tet:TTHERM_00854350"/>
<reference evidence="4" key="1">
    <citation type="journal article" date="2006" name="PLoS Biol.">
        <title>Macronuclear genome sequence of the ciliate Tetrahymena thermophila, a model eukaryote.</title>
        <authorList>
            <person name="Eisen J.A."/>
            <person name="Coyne R.S."/>
            <person name="Wu M."/>
            <person name="Wu D."/>
            <person name="Thiagarajan M."/>
            <person name="Wortman J.R."/>
            <person name="Badger J.H."/>
            <person name="Ren Q."/>
            <person name="Amedeo P."/>
            <person name="Jones K.M."/>
            <person name="Tallon L.J."/>
            <person name="Delcher A.L."/>
            <person name="Salzberg S.L."/>
            <person name="Silva J.C."/>
            <person name="Haas B.J."/>
            <person name="Majoros W.H."/>
            <person name="Farzad M."/>
            <person name="Carlton J.M."/>
            <person name="Smith R.K. Jr."/>
            <person name="Garg J."/>
            <person name="Pearlman R.E."/>
            <person name="Karrer K.M."/>
            <person name="Sun L."/>
            <person name="Manning G."/>
            <person name="Elde N.C."/>
            <person name="Turkewitz A.P."/>
            <person name="Asai D.J."/>
            <person name="Wilkes D.E."/>
            <person name="Wang Y."/>
            <person name="Cai H."/>
            <person name="Collins K."/>
            <person name="Stewart B.A."/>
            <person name="Lee S.R."/>
            <person name="Wilamowska K."/>
            <person name="Weinberg Z."/>
            <person name="Ruzzo W.L."/>
            <person name="Wloga D."/>
            <person name="Gaertig J."/>
            <person name="Frankel J."/>
            <person name="Tsao C.-C."/>
            <person name="Gorovsky M.A."/>
            <person name="Keeling P.J."/>
            <person name="Waller R.F."/>
            <person name="Patron N.J."/>
            <person name="Cherry J.M."/>
            <person name="Stover N.A."/>
            <person name="Krieger C.J."/>
            <person name="del Toro C."/>
            <person name="Ryder H.F."/>
            <person name="Williamson S.C."/>
            <person name="Barbeau R.A."/>
            <person name="Hamilton E.P."/>
            <person name="Orias E."/>
        </authorList>
    </citation>
    <scope>NUCLEOTIDE SEQUENCE [LARGE SCALE GENOMIC DNA]</scope>
    <source>
        <strain evidence="4">SB210</strain>
    </source>
</reference>
<dbReference type="InterPro" id="IPR014710">
    <property type="entry name" value="RmlC-like_jellyroll"/>
</dbReference>
<feature type="domain" description="Cyclic nucleotide-binding" evidence="2">
    <location>
        <begin position="409"/>
        <end position="504"/>
    </location>
</feature>
<keyword evidence="4" id="KW-1185">Reference proteome</keyword>
<keyword evidence="1" id="KW-0812">Transmembrane</keyword>
<evidence type="ECO:0000313" key="3">
    <source>
        <dbReference type="EMBL" id="EAR94256.2"/>
    </source>
</evidence>
<dbReference type="Gene3D" id="1.10.287.630">
    <property type="entry name" value="Helix hairpin bin"/>
    <property type="match status" value="1"/>
</dbReference>
<dbReference type="InterPro" id="IPR018490">
    <property type="entry name" value="cNMP-bd_dom_sf"/>
</dbReference>
<dbReference type="SUPFAM" id="SSF81324">
    <property type="entry name" value="Voltage-gated potassium channels"/>
    <property type="match status" value="1"/>
</dbReference>
<dbReference type="SUPFAM" id="SSF51206">
    <property type="entry name" value="cAMP-binding domain-like"/>
    <property type="match status" value="1"/>
</dbReference>
<dbReference type="OrthoDB" id="421226at2759"/>
<dbReference type="GO" id="GO:0005249">
    <property type="term" value="F:voltage-gated potassium channel activity"/>
    <property type="evidence" value="ECO:0007669"/>
    <property type="project" value="TreeGrafter"/>
</dbReference>
<dbReference type="InterPro" id="IPR013099">
    <property type="entry name" value="K_chnl_dom"/>
</dbReference>
<evidence type="ECO:0000259" key="2">
    <source>
        <dbReference type="PROSITE" id="PS50042"/>
    </source>
</evidence>
<dbReference type="Pfam" id="PF07885">
    <property type="entry name" value="Ion_trans_2"/>
    <property type="match status" value="1"/>
</dbReference>
<feature type="transmembrane region" description="Helical" evidence="1">
    <location>
        <begin position="263"/>
        <end position="282"/>
    </location>
</feature>
<feature type="transmembrane region" description="Helical" evidence="1">
    <location>
        <begin position="216"/>
        <end position="237"/>
    </location>
</feature>
<dbReference type="GO" id="GO:0035725">
    <property type="term" value="P:sodium ion transmembrane transport"/>
    <property type="evidence" value="ECO:0007669"/>
    <property type="project" value="TreeGrafter"/>
</dbReference>
<sequence>MQQMSERRNIASISQFSDRNEIDGVKLQQLSISFLKNRNQLFDQDLLDIPMRRGESVDMEQINDTSKVQSMHQERQKRKNDLQLIQLEEFENDDNYIKRISSKNSSVTRNSKSSKQEELFKEKLEKSEMDTQKRLSVQKGKQEKLLKLQQSVRIMLIIKEFQRKIGIFSPFGGFRLIWDCFIGVIIKAKLYEFWKIQERVTYVLNYQKNMKNTIDLLRLVFIIICICHTFCLFWYGIASYETSIGKKDTWLHAQNLIEENSILIRYIYSFYFLSVTMITVGYGDITPQNPLEMVFTVITMFVTGFFWAYSLNRIGKIISNSEMQEKSYRQNMQIIHDFMRVENVDSGLRAKVSNYLQYYYKETNEVQKSQEHIIINQLSEQLKTDLMKEVKGKYLQNIPFIKQMESKSKLISIMNEVLFSPGEYIFHQEDLSDCSLFYLVKGEVQVLLENQNDKENPFLIKNIQKQNYFGEISFITGSRRSASVRAIDFCIVYKIERQKFLDILKQSQLDYETFCMMKEALILKSNYNLSKTGCFSCNCQSHLISNCPRIHFTASKNILAVKAFQSTPHLSHQKFDRKNKKFNPLQLVDLCLSSAIRFFNDQMVNQSFESNQLDEYFINQEEVDDIYSNENYFVIRNITKPLNSAKQINLQIEDGIKGSSQNAIISDNQQNQYQQYECSVVENINQNDDNSIQKYNSSNFQAYLDNDQNPALDQVNIKHKNSQFEIVKQSNNNDEIIQSAKLRENKQRQINNAKNDEQPIYIVSSHEQIQIDQSKLQISSEDRIQLESDLKLTLFPVRQNNQTITIPHNSKRQSLLKQISYKQDDKQQGKGMQNNDIKINSYDCIQSCQIPFQKMESSIKMQNSLSENVNENGQSCDGFSSLSNTSKTTKMNLFKQIKSKTLALQIKKSQKPFFIQSQNTISPRKSVQLETQKVPSSINISDEQGKLLQLIDHNKQKCASLEESIKKPVLDFQNLKFKSIKEDHPTKKRINDFTDFSIPSSFEFKAEENTHQKKTNFYDFQTELLTLNEMKAIGQQNINFKTILPTVQDNNKLIQCLNQIEWEYLSLILFDKARIFKYYYPLNNYTYIIQKIKKVFQSKKDLKSKQSLRTCLVQKTRRKQLHQLFQNTQKKNKNMH</sequence>
<dbReference type="Gene3D" id="2.60.120.10">
    <property type="entry name" value="Jelly Rolls"/>
    <property type="match status" value="1"/>
</dbReference>
<accession>Q23CM4</accession>
<dbReference type="Pfam" id="PF00027">
    <property type="entry name" value="cNMP_binding"/>
    <property type="match status" value="1"/>
</dbReference>
<dbReference type="GO" id="GO:0098855">
    <property type="term" value="C:HCN channel complex"/>
    <property type="evidence" value="ECO:0007669"/>
    <property type="project" value="TreeGrafter"/>
</dbReference>
<dbReference type="InterPro" id="IPR051413">
    <property type="entry name" value="K/Na_HCN_channel"/>
</dbReference>
<dbReference type="PROSITE" id="PS50042">
    <property type="entry name" value="CNMP_BINDING_3"/>
    <property type="match status" value="1"/>
</dbReference>
<dbReference type="HOGENOM" id="CLU_009145_0_0_1"/>
<dbReference type="InterPro" id="IPR000595">
    <property type="entry name" value="cNMP-bd_dom"/>
</dbReference>
<protein>
    <submittedName>
        <fullName evidence="3">Cyclic nucleotide-binding domain protein</fullName>
    </submittedName>
</protein>
<dbReference type="Proteomes" id="UP000009168">
    <property type="component" value="Unassembled WGS sequence"/>
</dbReference>
<keyword evidence="1" id="KW-0472">Membrane</keyword>
<dbReference type="PANTHER" id="PTHR45689">
    <property type="entry name" value="I[[H]] CHANNEL, ISOFORM E"/>
    <property type="match status" value="1"/>
</dbReference>
<dbReference type="RefSeq" id="XP_001014501.2">
    <property type="nucleotide sequence ID" value="XM_001014501.2"/>
</dbReference>
<dbReference type="SMART" id="SM00100">
    <property type="entry name" value="cNMP"/>
    <property type="match status" value="1"/>
</dbReference>
<dbReference type="InParanoid" id="Q23CM4"/>
<evidence type="ECO:0000256" key="1">
    <source>
        <dbReference type="SAM" id="Phobius"/>
    </source>
</evidence>
<dbReference type="GO" id="GO:0003254">
    <property type="term" value="P:regulation of membrane depolarization"/>
    <property type="evidence" value="ECO:0007669"/>
    <property type="project" value="TreeGrafter"/>
</dbReference>
<organism evidence="3 4">
    <name type="scientific">Tetrahymena thermophila (strain SB210)</name>
    <dbReference type="NCBI Taxonomy" id="312017"/>
    <lineage>
        <taxon>Eukaryota</taxon>
        <taxon>Sar</taxon>
        <taxon>Alveolata</taxon>
        <taxon>Ciliophora</taxon>
        <taxon>Intramacronucleata</taxon>
        <taxon>Oligohymenophorea</taxon>
        <taxon>Hymenostomatida</taxon>
        <taxon>Tetrahymenina</taxon>
        <taxon>Tetrahymenidae</taxon>
        <taxon>Tetrahymena</taxon>
    </lineage>
</organism>
<dbReference type="PANTHER" id="PTHR45689:SF5">
    <property type="entry name" value="I[[H]] CHANNEL, ISOFORM E"/>
    <property type="match status" value="1"/>
</dbReference>
<dbReference type="Gene3D" id="1.10.287.70">
    <property type="match status" value="1"/>
</dbReference>
<keyword evidence="1" id="KW-1133">Transmembrane helix</keyword>
<gene>
    <name evidence="3" type="ORF">TTHERM_00854350</name>
</gene>